<geneLocation type="plasmid" evidence="6 7">
    <name>unnamed3</name>
</geneLocation>
<evidence type="ECO:0000256" key="1">
    <source>
        <dbReference type="ARBA" id="ARBA00009437"/>
    </source>
</evidence>
<dbReference type="PRINTS" id="PR00039">
    <property type="entry name" value="HTHLYSR"/>
</dbReference>
<keyword evidence="2" id="KW-0805">Transcription regulation</keyword>
<dbReference type="Pfam" id="PF03466">
    <property type="entry name" value="LysR_substrate"/>
    <property type="match status" value="1"/>
</dbReference>
<evidence type="ECO:0000313" key="6">
    <source>
        <dbReference type="EMBL" id="WRY35947.1"/>
    </source>
</evidence>
<dbReference type="InterPro" id="IPR036390">
    <property type="entry name" value="WH_DNA-bd_sf"/>
</dbReference>
<dbReference type="Gene3D" id="1.10.10.10">
    <property type="entry name" value="Winged helix-like DNA-binding domain superfamily/Winged helix DNA-binding domain"/>
    <property type="match status" value="1"/>
</dbReference>
<protein>
    <submittedName>
        <fullName evidence="6">LysR family transcriptional regulator</fullName>
    </submittedName>
</protein>
<dbReference type="Proteomes" id="UP001623290">
    <property type="component" value="Plasmid unnamed3"/>
</dbReference>
<dbReference type="InterPro" id="IPR058163">
    <property type="entry name" value="LysR-type_TF_proteobact-type"/>
</dbReference>
<dbReference type="SUPFAM" id="SSF53850">
    <property type="entry name" value="Periplasmic binding protein-like II"/>
    <property type="match status" value="1"/>
</dbReference>
<dbReference type="PROSITE" id="PS50931">
    <property type="entry name" value="HTH_LYSR"/>
    <property type="match status" value="1"/>
</dbReference>
<comment type="similarity">
    <text evidence="1">Belongs to the LysR transcriptional regulatory family.</text>
</comment>
<keyword evidence="7" id="KW-1185">Reference proteome</keyword>
<evidence type="ECO:0000259" key="5">
    <source>
        <dbReference type="PROSITE" id="PS50931"/>
    </source>
</evidence>
<dbReference type="EMBL" id="CP135446">
    <property type="protein sequence ID" value="WRY35947.1"/>
    <property type="molecule type" value="Genomic_DNA"/>
</dbReference>
<dbReference type="Pfam" id="PF00126">
    <property type="entry name" value="HTH_1"/>
    <property type="match status" value="1"/>
</dbReference>
<feature type="domain" description="HTH lysR-type" evidence="5">
    <location>
        <begin position="8"/>
        <end position="65"/>
    </location>
</feature>
<dbReference type="Gene3D" id="3.40.190.10">
    <property type="entry name" value="Periplasmic binding protein-like II"/>
    <property type="match status" value="2"/>
</dbReference>
<organism evidence="6 7">
    <name type="scientific">Thioclava litoralis</name>
    <dbReference type="NCBI Taxonomy" id="3076557"/>
    <lineage>
        <taxon>Bacteria</taxon>
        <taxon>Pseudomonadati</taxon>
        <taxon>Pseudomonadota</taxon>
        <taxon>Alphaproteobacteria</taxon>
        <taxon>Rhodobacterales</taxon>
        <taxon>Paracoccaceae</taxon>
        <taxon>Thioclava</taxon>
    </lineage>
</organism>
<keyword evidence="3" id="KW-0238">DNA-binding</keyword>
<proteinExistence type="inferred from homology"/>
<accession>A0ABZ1E7X8</accession>
<dbReference type="InterPro" id="IPR036388">
    <property type="entry name" value="WH-like_DNA-bd_sf"/>
</dbReference>
<dbReference type="PANTHER" id="PTHR30537">
    <property type="entry name" value="HTH-TYPE TRANSCRIPTIONAL REGULATOR"/>
    <property type="match status" value="1"/>
</dbReference>
<sequence>MLARRNLPDMKMLQTFESAARHGNFTRAAEELSLTQSAVSRQIRELETQIGFDLFERMPGKVAATPEGQRFLHAVERLLKMAESTMRHAQSIPPGRRMLAINALPTFAERWLLPRLGTYLAAHPDTTVDVTTRRDIFDFAATQCDLAIHYGQPLWPGAVCTYLCSEIVLPVAGGALRQNRPVCVADLVTAPKLHLNDRPTLWADWFATAGLTPPTVREGHWFDQFSLTIEAAKAGLGYALLPRYLVEAELATGALQVVLDLPHSTEQAYYIVTPEGRGAAVEAFRSWLLTQVSFRPLAR</sequence>
<keyword evidence="4" id="KW-0804">Transcription</keyword>
<reference evidence="6 7" key="1">
    <citation type="submission" date="2023-09" db="EMBL/GenBank/DDBJ databases">
        <title>Thioclava shenzhenensis sp. nov., a multidrug resistant bacteria-antagonizing species isolated from coastal seawater.</title>
        <authorList>
            <person name="Long M."/>
        </authorList>
    </citation>
    <scope>NUCLEOTIDE SEQUENCE [LARGE SCALE GENOMIC DNA]</scope>
    <source>
        <strain evidence="6 7">FTW29</strain>
        <plasmid evidence="6 7">unnamed3</plasmid>
    </source>
</reference>
<name>A0ABZ1E7X8_9RHOB</name>
<dbReference type="SUPFAM" id="SSF46785">
    <property type="entry name" value="Winged helix' DNA-binding domain"/>
    <property type="match status" value="1"/>
</dbReference>
<evidence type="ECO:0000256" key="4">
    <source>
        <dbReference type="ARBA" id="ARBA00023163"/>
    </source>
</evidence>
<evidence type="ECO:0000256" key="3">
    <source>
        <dbReference type="ARBA" id="ARBA00023125"/>
    </source>
</evidence>
<dbReference type="InterPro" id="IPR000847">
    <property type="entry name" value="LysR_HTH_N"/>
</dbReference>
<evidence type="ECO:0000256" key="2">
    <source>
        <dbReference type="ARBA" id="ARBA00023015"/>
    </source>
</evidence>
<dbReference type="InterPro" id="IPR005119">
    <property type="entry name" value="LysR_subst-bd"/>
</dbReference>
<dbReference type="PANTHER" id="PTHR30537:SF26">
    <property type="entry name" value="GLYCINE CLEAVAGE SYSTEM TRANSCRIPTIONAL ACTIVATOR"/>
    <property type="match status" value="1"/>
</dbReference>
<gene>
    <name evidence="6" type="ORF">RPE78_17870</name>
</gene>
<evidence type="ECO:0000313" key="7">
    <source>
        <dbReference type="Proteomes" id="UP001623290"/>
    </source>
</evidence>
<dbReference type="RefSeq" id="WP_330628272.1">
    <property type="nucleotide sequence ID" value="NZ_CP135446.1"/>
</dbReference>
<keyword evidence="6" id="KW-0614">Plasmid</keyword>